<organism evidence="1 2">
    <name type="scientific">Elysia marginata</name>
    <dbReference type="NCBI Taxonomy" id="1093978"/>
    <lineage>
        <taxon>Eukaryota</taxon>
        <taxon>Metazoa</taxon>
        <taxon>Spiralia</taxon>
        <taxon>Lophotrochozoa</taxon>
        <taxon>Mollusca</taxon>
        <taxon>Gastropoda</taxon>
        <taxon>Heterobranchia</taxon>
        <taxon>Euthyneura</taxon>
        <taxon>Panpulmonata</taxon>
        <taxon>Sacoglossa</taxon>
        <taxon>Placobranchoidea</taxon>
        <taxon>Plakobranchidae</taxon>
        <taxon>Elysia</taxon>
    </lineage>
</organism>
<reference evidence="1 2" key="1">
    <citation type="journal article" date="2021" name="Elife">
        <title>Chloroplast acquisition without the gene transfer in kleptoplastic sea slugs, Plakobranchus ocellatus.</title>
        <authorList>
            <person name="Maeda T."/>
            <person name="Takahashi S."/>
            <person name="Yoshida T."/>
            <person name="Shimamura S."/>
            <person name="Takaki Y."/>
            <person name="Nagai Y."/>
            <person name="Toyoda A."/>
            <person name="Suzuki Y."/>
            <person name="Arimoto A."/>
            <person name="Ishii H."/>
            <person name="Satoh N."/>
            <person name="Nishiyama T."/>
            <person name="Hasebe M."/>
            <person name="Maruyama T."/>
            <person name="Minagawa J."/>
            <person name="Obokata J."/>
            <person name="Shigenobu S."/>
        </authorList>
    </citation>
    <scope>NUCLEOTIDE SEQUENCE [LARGE SCALE GENOMIC DNA]</scope>
</reference>
<comment type="caution">
    <text evidence="1">The sequence shown here is derived from an EMBL/GenBank/DDBJ whole genome shotgun (WGS) entry which is preliminary data.</text>
</comment>
<accession>A0AAV4G434</accession>
<dbReference type="AlphaFoldDB" id="A0AAV4G434"/>
<keyword evidence="2" id="KW-1185">Reference proteome</keyword>
<evidence type="ECO:0000313" key="2">
    <source>
        <dbReference type="Proteomes" id="UP000762676"/>
    </source>
</evidence>
<evidence type="ECO:0000313" key="1">
    <source>
        <dbReference type="EMBL" id="GFR79310.1"/>
    </source>
</evidence>
<proteinExistence type="predicted"/>
<dbReference type="EMBL" id="BMAT01011801">
    <property type="protein sequence ID" value="GFR79310.1"/>
    <property type="molecule type" value="Genomic_DNA"/>
</dbReference>
<sequence>MTSTNVSLDYRRKKELFSPSGGQYVCACLGYDQRGFTLVVMVGFSRKDPEVTWSYKFRLYLPGGCAQPKPANNWVPAPLMIGLAITVIFTPKPKPNTRVEIESNQCTAGHDYIAMMMMMMVMIVIGF</sequence>
<dbReference type="Proteomes" id="UP000762676">
    <property type="component" value="Unassembled WGS sequence"/>
</dbReference>
<gene>
    <name evidence="1" type="ORF">ElyMa_005871100</name>
</gene>
<name>A0AAV4G434_9GAST</name>
<protein>
    <submittedName>
        <fullName evidence="1">Uncharacterized protein</fullName>
    </submittedName>
</protein>